<dbReference type="STRING" id="709881.SAMN04489832_5121"/>
<keyword evidence="3" id="KW-0378">Hydrolase</keyword>
<dbReference type="EMBL" id="FSQT01000002">
    <property type="protein sequence ID" value="SIN30426.1"/>
    <property type="molecule type" value="Genomic_DNA"/>
</dbReference>
<feature type="region of interest" description="Disordered" evidence="1">
    <location>
        <begin position="1"/>
        <end position="45"/>
    </location>
</feature>
<evidence type="ECO:0000313" key="4">
    <source>
        <dbReference type="Proteomes" id="UP000185124"/>
    </source>
</evidence>
<evidence type="ECO:0000313" key="3">
    <source>
        <dbReference type="EMBL" id="SIN30426.1"/>
    </source>
</evidence>
<dbReference type="GO" id="GO:0005829">
    <property type="term" value="C:cytosol"/>
    <property type="evidence" value="ECO:0007669"/>
    <property type="project" value="TreeGrafter"/>
</dbReference>
<reference evidence="4" key="1">
    <citation type="submission" date="2016-12" db="EMBL/GenBank/DDBJ databases">
        <authorList>
            <person name="Varghese N."/>
            <person name="Submissions S."/>
        </authorList>
    </citation>
    <scope>NUCLEOTIDE SEQUENCE [LARGE SCALE GENOMIC DNA]</scope>
    <source>
        <strain evidence="4">DSM 45599</strain>
    </source>
</reference>
<keyword evidence="3" id="KW-0547">Nucleotide-binding</keyword>
<dbReference type="GO" id="GO:0009898">
    <property type="term" value="C:cytoplasmic side of plasma membrane"/>
    <property type="evidence" value="ECO:0007669"/>
    <property type="project" value="TreeGrafter"/>
</dbReference>
<dbReference type="PANTHER" id="PTHR43384">
    <property type="entry name" value="SEPTUM SITE-DETERMINING PROTEIN MIND HOMOLOG, CHLOROPLASTIC-RELATED"/>
    <property type="match status" value="1"/>
</dbReference>
<keyword evidence="3" id="KW-0067">ATP-binding</keyword>
<gene>
    <name evidence="3" type="ORF">SAMN04489832_5121</name>
</gene>
<protein>
    <submittedName>
        <fullName evidence="3">Helicase/secretion neighborhood CpaE-like protein</fullName>
    </submittedName>
</protein>
<dbReference type="GO" id="GO:0016887">
    <property type="term" value="F:ATP hydrolysis activity"/>
    <property type="evidence" value="ECO:0007669"/>
    <property type="project" value="TreeGrafter"/>
</dbReference>
<sequence length="406" mass="41452">MSTARDVIHRQRGRGGLRGGSRAGSAAHPSPTAGGRDATPYLRSADPPIRRLPLVVTGDGDLLDDLLRLAAAGGTEVELAADPAAARTRWLPAPLVLLGADQAQPCLRARLPQRPRLVLVGRTGQLDPGWQIAELIGAEHVATLPAAEPWLVDRFAVQGSDRPDGSGARIVALLGGRGGAGASVLAGGLAVTAARSRLRTLLVDADPLGGGLDLVLGWEQLDGLRWPSLTSADGRVDAPAPVRALPSRGDLVVLSWDRGDLLALPAAAMAATVDAARRGRDFVVVDLPRQLDDAAVIALQAADQAFVVVPAELRATAAAARVVAAAAPHCAALSVVVRGPAPGHLRATEVARALGLPLAGTLRPEPGLCRGLERGEAPAAAGKGPLATLCQRIVTDLTGVPATGAA</sequence>
<accession>A0A1N6A8V1</accession>
<evidence type="ECO:0000256" key="1">
    <source>
        <dbReference type="SAM" id="MobiDB-lite"/>
    </source>
</evidence>
<dbReference type="AlphaFoldDB" id="A0A1N6A8V1"/>
<dbReference type="InterPro" id="IPR027417">
    <property type="entry name" value="P-loop_NTPase"/>
</dbReference>
<dbReference type="SUPFAM" id="SSF52540">
    <property type="entry name" value="P-loop containing nucleoside triphosphate hydrolases"/>
    <property type="match status" value="1"/>
</dbReference>
<dbReference type="InterPro" id="IPR050625">
    <property type="entry name" value="ParA/MinD_ATPase"/>
</dbReference>
<dbReference type="InterPro" id="IPR022521">
    <property type="entry name" value="Rv3660c"/>
</dbReference>
<name>A0A1N6A8V1_9ACTN</name>
<dbReference type="GO" id="GO:0005524">
    <property type="term" value="F:ATP binding"/>
    <property type="evidence" value="ECO:0007669"/>
    <property type="project" value="TreeGrafter"/>
</dbReference>
<feature type="domain" description="Rv3660c-like CheY-like N-terminal" evidence="2">
    <location>
        <begin position="56"/>
        <end position="160"/>
    </location>
</feature>
<dbReference type="Gene3D" id="3.40.50.300">
    <property type="entry name" value="P-loop containing nucleotide triphosphate hydrolases"/>
    <property type="match status" value="1"/>
</dbReference>
<dbReference type="Pfam" id="PF26563">
    <property type="entry name" value="Rv3660c_N"/>
    <property type="match status" value="1"/>
</dbReference>
<dbReference type="Proteomes" id="UP000185124">
    <property type="component" value="Unassembled WGS sequence"/>
</dbReference>
<organism evidence="3 4">
    <name type="scientific">Micromonospora cremea</name>
    <dbReference type="NCBI Taxonomy" id="709881"/>
    <lineage>
        <taxon>Bacteria</taxon>
        <taxon>Bacillati</taxon>
        <taxon>Actinomycetota</taxon>
        <taxon>Actinomycetes</taxon>
        <taxon>Micromonosporales</taxon>
        <taxon>Micromonosporaceae</taxon>
        <taxon>Micromonospora</taxon>
    </lineage>
</organism>
<dbReference type="NCBIfam" id="TIGR03815">
    <property type="entry name" value="CpaE_hom_Actino"/>
    <property type="match status" value="1"/>
</dbReference>
<dbReference type="InterPro" id="IPR059050">
    <property type="entry name" value="Rv3660c_N"/>
</dbReference>
<evidence type="ECO:0000259" key="2">
    <source>
        <dbReference type="Pfam" id="PF26563"/>
    </source>
</evidence>
<keyword evidence="4" id="KW-1185">Reference proteome</keyword>
<dbReference type="GO" id="GO:0004386">
    <property type="term" value="F:helicase activity"/>
    <property type="evidence" value="ECO:0007669"/>
    <property type="project" value="UniProtKB-KW"/>
</dbReference>
<dbReference type="PANTHER" id="PTHR43384:SF11">
    <property type="entry name" value="SEPTUM SITE DETERMINING PROTEIN"/>
    <property type="match status" value="1"/>
</dbReference>
<proteinExistence type="predicted"/>
<keyword evidence="3" id="KW-0347">Helicase</keyword>
<dbReference type="GO" id="GO:0051782">
    <property type="term" value="P:negative regulation of cell division"/>
    <property type="evidence" value="ECO:0007669"/>
    <property type="project" value="TreeGrafter"/>
</dbReference>